<name>A0ABQ9XGP4_9EUKA</name>
<accession>A0ABQ9XGP4</accession>
<reference evidence="1 2" key="1">
    <citation type="journal article" date="2022" name="bioRxiv">
        <title>Genomics of Preaxostyla Flagellates Illuminates Evolutionary Transitions and the Path Towards Mitochondrial Loss.</title>
        <authorList>
            <person name="Novak L.V.F."/>
            <person name="Treitli S.C."/>
            <person name="Pyrih J."/>
            <person name="Halakuc P."/>
            <person name="Pipaliya S.V."/>
            <person name="Vacek V."/>
            <person name="Brzon O."/>
            <person name="Soukal P."/>
            <person name="Eme L."/>
            <person name="Dacks J.B."/>
            <person name="Karnkowska A."/>
            <person name="Elias M."/>
            <person name="Hampl V."/>
        </authorList>
    </citation>
    <scope>NUCLEOTIDE SEQUENCE [LARGE SCALE GENOMIC DNA]</scope>
    <source>
        <strain evidence="1">NAU3</strain>
        <tissue evidence="1">Gut</tissue>
    </source>
</reference>
<evidence type="ECO:0000313" key="1">
    <source>
        <dbReference type="EMBL" id="KAK2951638.1"/>
    </source>
</evidence>
<gene>
    <name evidence="1" type="ORF">BLNAU_13377</name>
</gene>
<proteinExistence type="predicted"/>
<evidence type="ECO:0000313" key="2">
    <source>
        <dbReference type="Proteomes" id="UP001281761"/>
    </source>
</evidence>
<dbReference type="EMBL" id="JARBJD010000115">
    <property type="protein sequence ID" value="KAK2951638.1"/>
    <property type="molecule type" value="Genomic_DNA"/>
</dbReference>
<comment type="caution">
    <text evidence="1">The sequence shown here is derived from an EMBL/GenBank/DDBJ whole genome shotgun (WGS) entry which is preliminary data.</text>
</comment>
<keyword evidence="2" id="KW-1185">Reference proteome</keyword>
<organism evidence="1 2">
    <name type="scientific">Blattamonas nauphoetae</name>
    <dbReference type="NCBI Taxonomy" id="2049346"/>
    <lineage>
        <taxon>Eukaryota</taxon>
        <taxon>Metamonada</taxon>
        <taxon>Preaxostyla</taxon>
        <taxon>Oxymonadida</taxon>
        <taxon>Blattamonas</taxon>
    </lineage>
</organism>
<protein>
    <submittedName>
        <fullName evidence="1">Uncharacterized protein</fullName>
    </submittedName>
</protein>
<sequence length="354" mass="40012">MQEEMIRGYCSSLRNCSSEKETFPILSQIRTFLESDLDELPARCAIAESCGIVSVLSVIVSSHSSIGLRSIASSLISLIQNALGSCEVQKTEHSHYPSHQNISMIPKPINDMKEEFNELRTTMCAMATQMAEQHGRMNSWMMKYDSILNHLDDKRKSDLLHQSRFQRWSKTGADAIEIFDEDFFIKTDNTFTLRQRPENEKTNFIPKTLFSPIITSDVAQLSFTITHSNFGFRSGAVKPHLIDTGTKEDIWEEKHGGACWAYDSRHPAVLQANAAPPQRRTYQIVLEADCRDERQTLKTMENGKVNSNFSTNLSPPFRFVITLLNPSVSVTIHTLSFTAKPTLVGGEIENKFQP</sequence>
<dbReference type="Proteomes" id="UP001281761">
    <property type="component" value="Unassembled WGS sequence"/>
</dbReference>